<dbReference type="InterPro" id="IPR004843">
    <property type="entry name" value="Calcineurin-like_PHP"/>
</dbReference>
<evidence type="ECO:0000313" key="5">
    <source>
        <dbReference type="EMBL" id="KRG29865.1"/>
    </source>
</evidence>
<dbReference type="InterPro" id="IPR033803">
    <property type="entry name" value="CBD-like_Golvesin-Xly"/>
</dbReference>
<feature type="signal peptide" evidence="1">
    <location>
        <begin position="1"/>
        <end position="21"/>
    </location>
</feature>
<dbReference type="AlphaFoldDB" id="A0A0Q9ZCB3"/>
<accession>A0A0Q9ZCB3</accession>
<feature type="chain" id="PRO_5006389316" description="Metallophosphoesterase" evidence="1">
    <location>
        <begin position="22"/>
        <end position="1264"/>
    </location>
</feature>
<evidence type="ECO:0000256" key="1">
    <source>
        <dbReference type="SAM" id="SignalP"/>
    </source>
</evidence>
<keyword evidence="1" id="KW-0732">Signal</keyword>
<evidence type="ECO:0000313" key="6">
    <source>
        <dbReference type="Proteomes" id="UP000051643"/>
    </source>
</evidence>
<feature type="domain" description="Golvesin/Xly CBD-like" evidence="4">
    <location>
        <begin position="300"/>
        <end position="427"/>
    </location>
</feature>
<evidence type="ECO:0008006" key="7">
    <source>
        <dbReference type="Google" id="ProtNLM"/>
    </source>
</evidence>
<organism evidence="5 6">
    <name type="scientific">Salegentibacter mishustinae</name>
    <dbReference type="NCBI Taxonomy" id="270918"/>
    <lineage>
        <taxon>Bacteria</taxon>
        <taxon>Pseudomonadati</taxon>
        <taxon>Bacteroidota</taxon>
        <taxon>Flavobacteriia</taxon>
        <taxon>Flavobacteriales</taxon>
        <taxon>Flavobacteriaceae</taxon>
        <taxon>Salegentibacter</taxon>
    </lineage>
</organism>
<dbReference type="Pfam" id="PF00149">
    <property type="entry name" value="Metallophos"/>
    <property type="match status" value="1"/>
</dbReference>
<feature type="domain" description="Calcineurin-like phosphoesterase" evidence="2">
    <location>
        <begin position="441"/>
        <end position="653"/>
    </location>
</feature>
<dbReference type="GO" id="GO:0016787">
    <property type="term" value="F:hydrolase activity"/>
    <property type="evidence" value="ECO:0007669"/>
    <property type="project" value="InterPro"/>
</dbReference>
<dbReference type="EMBL" id="LKTP01000003">
    <property type="protein sequence ID" value="KRG29865.1"/>
    <property type="molecule type" value="Genomic_DNA"/>
</dbReference>
<proteinExistence type="predicted"/>
<feature type="domain" description="Phosphodiester glycosidase" evidence="3">
    <location>
        <begin position="95"/>
        <end position="272"/>
    </location>
</feature>
<dbReference type="RefSeq" id="WP_057480891.1">
    <property type="nucleotide sequence ID" value="NZ_BMWR01000008.1"/>
</dbReference>
<dbReference type="PANTHER" id="PTHR40446">
    <property type="entry name" value="N-ACETYLGLUCOSAMINE-1-PHOSPHODIESTER ALPHA-N-ACETYLGLUCOSAMINIDASE"/>
    <property type="match status" value="1"/>
</dbReference>
<dbReference type="OrthoDB" id="9809781at2"/>
<dbReference type="Gene3D" id="3.60.21.10">
    <property type="match status" value="1"/>
</dbReference>
<dbReference type="SUPFAM" id="SSF75011">
    <property type="entry name" value="3-carboxy-cis,cis-mucoante lactonizing enzyme"/>
    <property type="match status" value="1"/>
</dbReference>
<gene>
    <name evidence="5" type="ORF">APR42_13910</name>
</gene>
<dbReference type="Proteomes" id="UP000051643">
    <property type="component" value="Unassembled WGS sequence"/>
</dbReference>
<comment type="caution">
    <text evidence="5">The sequence shown here is derived from an EMBL/GenBank/DDBJ whole genome shotgun (WGS) entry which is preliminary data.</text>
</comment>
<name>A0A0Q9ZCB3_9FLAO</name>
<dbReference type="InterPro" id="IPR018711">
    <property type="entry name" value="NAGPA"/>
</dbReference>
<dbReference type="Pfam" id="PF25275">
    <property type="entry name" value="Golvesin_C"/>
    <property type="match status" value="1"/>
</dbReference>
<evidence type="ECO:0000259" key="3">
    <source>
        <dbReference type="Pfam" id="PF09992"/>
    </source>
</evidence>
<dbReference type="STRING" id="270918.APR42_13910"/>
<sequence length="1264" mass="140346">MKAPKLIISILGLLLFLPLQAQEINLNWQPRKDLNINLPASIKIYNAYGTLPDNKPVRAMYALIDLSDENLKLRSIGSNTIRETTKETYNRGNGILAINGGYFASNSSVSAIIQDGEVIAPGPSNEISRGAFGMKNGVPEIAWVNSRENDIPKKLASPDIHSASENWDVNQAVGGGPILLKNGKINLTDKEEGFKGSHLARHPRSAIGYKDKNTLIMMVVDGRQEASAGVSLGELAQLMLDVGAKNAVNLDGGGSSAMVAANEVVNIPADITGGNRNSLRKNAGALVIAETQVPQRPKPIIFDTEDRNYSETGIWNSSNQVNYYGESASRVATSNKINKAFYTFEGIERNNYQLASWFTVNTQNNSERVNYILHSEGKSDTLFINQKSLDNLGKWNVLGNFEIGPRDTLEIIGATKGKFIADAIRLVAKKGSPVLPKRGDLRIAVISDLNSGLGAANYEWQVDSIINRIPKIWQPDLVICGGDMVAGMGVSETAQLQKMWNGFKKHIIEPLHKEKIPFAFTLGNHDGPRSYPVEHKFAKNFWKENINKTGLHFIDYTNFPNYYSFIAKNNFFVSWEASSSKITEENLEWLEKQFQTPEAKKATHRFVIGHMPLYSVAQERDSKGNVLENAKELQHLLEKYKVKTYISGHQHAYYPGKRGKLEFLNTGAAGSGPRSWLTQSQKPVNTITIMDIFNSKDSIVYSTYDIKKDKAAEMSLFEEKTLPSAMIGVNGYMLRRDIPESQKFKAFLSSLNTKEQDIAGIAQVEAKIEEDKLKLSGSYFNITSNFSDKNPIGIYKERHTEEGELLKEVKFKASSPGSGTFSSQLELTKEIKSYLNFGGIYIQINTKKGNLRAQLLPTQNKAPEPAKITSHYPKNTYAVRDIEALYEIKWSQAIDKDGDFVSYIYQLSPKKDFSEIILQKKTGRETSLKMTEKQWFDLLGNSEIGEPKSFYHRILATDGSNFSYAAPTALNLMKTDEALDDLAQVPAPKYTFKGKLAASGAGYGAEWDNEGKLWLADYNNGLIIKDSSNKEIDFSPLTSVEINGEVYNLNPVNGIGVDVDGNILAGINRRLIKIDAQTGKGLAVWEAPKGARAITAPRAAKNGEIYAMSLFGEDPNYVLKQQGETFKLLRTLKLKDRNLARTFDMTQDGKTLLFPDPGSPKIQIYSSENGRDYTRQKDITSISAGSSAIQVIDNAIYAAVRSSGISPSSIHYRNEEKQQMWTLEIPEVNGAEPRGIGVSKNENTIIFCSWDKGGGYYLFEKLEE</sequence>
<keyword evidence="6" id="KW-1185">Reference proteome</keyword>
<dbReference type="PANTHER" id="PTHR40446:SF2">
    <property type="entry name" value="N-ACETYLGLUCOSAMINE-1-PHOSPHODIESTER ALPHA-N-ACETYLGLUCOSAMINIDASE"/>
    <property type="match status" value="1"/>
</dbReference>
<evidence type="ECO:0000259" key="4">
    <source>
        <dbReference type="Pfam" id="PF25275"/>
    </source>
</evidence>
<dbReference type="InterPro" id="IPR029052">
    <property type="entry name" value="Metallo-depent_PP-like"/>
</dbReference>
<dbReference type="Pfam" id="PF09992">
    <property type="entry name" value="NAGPA"/>
    <property type="match status" value="1"/>
</dbReference>
<reference evidence="5" key="1">
    <citation type="submission" date="2015-10" db="EMBL/GenBank/DDBJ databases">
        <title>Draft genome sequence of Salegentibacter mishustinae KCTC 12263.</title>
        <authorList>
            <person name="Lin W."/>
            <person name="Zheng Q."/>
        </authorList>
    </citation>
    <scope>NUCLEOTIDE SEQUENCE [LARGE SCALE GENOMIC DNA]</scope>
    <source>
        <strain evidence="5">KCTC 12263</strain>
    </source>
</reference>
<protein>
    <recommendedName>
        <fullName evidence="7">Metallophosphoesterase</fullName>
    </recommendedName>
</protein>
<dbReference type="SUPFAM" id="SSF56300">
    <property type="entry name" value="Metallo-dependent phosphatases"/>
    <property type="match status" value="1"/>
</dbReference>
<evidence type="ECO:0000259" key="2">
    <source>
        <dbReference type="Pfam" id="PF00149"/>
    </source>
</evidence>